<dbReference type="Proteomes" id="UP001169027">
    <property type="component" value="Unassembled WGS sequence"/>
</dbReference>
<dbReference type="GO" id="GO:0003887">
    <property type="term" value="F:DNA-directed DNA polymerase activity"/>
    <property type="evidence" value="ECO:0007669"/>
    <property type="project" value="UniProtKB-EC"/>
</dbReference>
<name>A0ABT8S7J3_9BURK</name>
<dbReference type="PANTHER" id="PTHR38767:SF1">
    <property type="entry name" value="DNA POLYMERASE III SUBUNIT CHI"/>
    <property type="match status" value="1"/>
</dbReference>
<dbReference type="SUPFAM" id="SSF102400">
    <property type="entry name" value="DNA polymerase III chi subunit"/>
    <property type="match status" value="1"/>
</dbReference>
<dbReference type="RefSeq" id="WP_301812642.1">
    <property type="nucleotide sequence ID" value="NZ_JAUJZH010000016.1"/>
</dbReference>
<dbReference type="InterPro" id="IPR036768">
    <property type="entry name" value="PolIII_chi_sf"/>
</dbReference>
<dbReference type="EMBL" id="JAUKVY010000016">
    <property type="protein sequence ID" value="MDO1534883.1"/>
    <property type="molecule type" value="Genomic_DNA"/>
</dbReference>
<dbReference type="Pfam" id="PF04364">
    <property type="entry name" value="DNA_pol3_chi"/>
    <property type="match status" value="1"/>
</dbReference>
<organism evidence="1 2">
    <name type="scientific">Variovorax ginsengisoli</name>
    <dbReference type="NCBI Taxonomy" id="363844"/>
    <lineage>
        <taxon>Bacteria</taxon>
        <taxon>Pseudomonadati</taxon>
        <taxon>Pseudomonadota</taxon>
        <taxon>Betaproteobacteria</taxon>
        <taxon>Burkholderiales</taxon>
        <taxon>Comamonadaceae</taxon>
        <taxon>Variovorax</taxon>
    </lineage>
</organism>
<evidence type="ECO:0000313" key="2">
    <source>
        <dbReference type="Proteomes" id="UP001169027"/>
    </source>
</evidence>
<sequence>MTEIDGHYNMPDKVGYACRLLRKAVSAHGARLVVVADAALLEAIDTALWTLSPTDFVAHCRGDDAPSIVERSPVVLVDSAATALPDRPILVNLGAELPARFERFERLIDIVGSDDADRQAGRARWRHYKDRGYAIRTYAYAGGANT</sequence>
<keyword evidence="1" id="KW-0548">Nucleotidyltransferase</keyword>
<keyword evidence="2" id="KW-1185">Reference proteome</keyword>
<proteinExistence type="predicted"/>
<gene>
    <name evidence="1" type="ORF">Q2T77_21550</name>
</gene>
<comment type="caution">
    <text evidence="1">The sequence shown here is derived from an EMBL/GenBank/DDBJ whole genome shotgun (WGS) entry which is preliminary data.</text>
</comment>
<protein>
    <submittedName>
        <fullName evidence="1">DNA polymerase III subunit chi</fullName>
        <ecNumber evidence="1">2.7.7.7</ecNumber>
    </submittedName>
</protein>
<evidence type="ECO:0000313" key="1">
    <source>
        <dbReference type="EMBL" id="MDO1534883.1"/>
    </source>
</evidence>
<accession>A0ABT8S7J3</accession>
<reference evidence="1" key="1">
    <citation type="submission" date="2023-06" db="EMBL/GenBank/DDBJ databases">
        <authorList>
            <person name="Jiang Y."/>
            <person name="Liu Q."/>
        </authorList>
    </citation>
    <scope>NUCLEOTIDE SEQUENCE</scope>
    <source>
        <strain evidence="1">CGMCC 1.12090</strain>
    </source>
</reference>
<dbReference type="PANTHER" id="PTHR38767">
    <property type="entry name" value="DNA POLYMERASE III SUBUNIT CHI"/>
    <property type="match status" value="1"/>
</dbReference>
<dbReference type="Gene3D" id="3.40.50.10110">
    <property type="entry name" value="DNA polymerase III subunit chi"/>
    <property type="match status" value="1"/>
</dbReference>
<dbReference type="EC" id="2.7.7.7" evidence="1"/>
<keyword evidence="1" id="KW-0808">Transferase</keyword>
<dbReference type="InterPro" id="IPR007459">
    <property type="entry name" value="DNA_pol3_chi"/>
</dbReference>